<evidence type="ECO:0000313" key="10">
    <source>
        <dbReference type="EMBL" id="PNP26996.1"/>
    </source>
</evidence>
<accession>A0AA36XQ64</accession>
<organism evidence="9 12">
    <name type="scientific">Vibrio alginolyticus</name>
    <dbReference type="NCBI Taxonomy" id="663"/>
    <lineage>
        <taxon>Bacteria</taxon>
        <taxon>Pseudomonadati</taxon>
        <taxon>Pseudomonadota</taxon>
        <taxon>Gammaproteobacteria</taxon>
        <taxon>Vibrionales</taxon>
        <taxon>Vibrionaceae</taxon>
        <taxon>Vibrio</taxon>
    </lineage>
</organism>
<evidence type="ECO:0000313" key="12">
    <source>
        <dbReference type="Proteomes" id="UP000714625"/>
    </source>
</evidence>
<evidence type="ECO:0000256" key="7">
    <source>
        <dbReference type="ARBA" id="ARBA00023136"/>
    </source>
</evidence>
<evidence type="ECO:0000256" key="5">
    <source>
        <dbReference type="ARBA" id="ARBA00022692"/>
    </source>
</evidence>
<dbReference type="AlphaFoldDB" id="A0AA36XQ64"/>
<keyword evidence="3" id="KW-0813">Transport</keyword>
<evidence type="ECO:0000313" key="11">
    <source>
        <dbReference type="Proteomes" id="UP000054316"/>
    </source>
</evidence>
<dbReference type="InterPro" id="IPR052017">
    <property type="entry name" value="TSUP"/>
</dbReference>
<dbReference type="PANTHER" id="PTHR30269:SF0">
    <property type="entry name" value="MEMBRANE TRANSPORTER PROTEIN YFCA-RELATED"/>
    <property type="match status" value="1"/>
</dbReference>
<keyword evidence="5 8" id="KW-0812">Transmembrane</keyword>
<dbReference type="InterPro" id="IPR002781">
    <property type="entry name" value="TM_pro_TauE-like"/>
</dbReference>
<dbReference type="EMBL" id="AAXMUW010000060">
    <property type="protein sequence ID" value="EGQ9137505.1"/>
    <property type="molecule type" value="Genomic_DNA"/>
</dbReference>
<feature type="transmembrane region" description="Helical" evidence="8">
    <location>
        <begin position="75"/>
        <end position="93"/>
    </location>
</feature>
<keyword evidence="4 8" id="KW-1003">Cell membrane</keyword>
<evidence type="ECO:0000256" key="2">
    <source>
        <dbReference type="ARBA" id="ARBA00009142"/>
    </source>
</evidence>
<dbReference type="GO" id="GO:0005886">
    <property type="term" value="C:plasma membrane"/>
    <property type="evidence" value="ECO:0007669"/>
    <property type="project" value="UniProtKB-SubCell"/>
</dbReference>
<evidence type="ECO:0000313" key="9">
    <source>
        <dbReference type="EMBL" id="EGQ9137505.1"/>
    </source>
</evidence>
<feature type="transmembrane region" description="Helical" evidence="8">
    <location>
        <begin position="7"/>
        <end position="31"/>
    </location>
</feature>
<feature type="transmembrane region" description="Helical" evidence="8">
    <location>
        <begin position="43"/>
        <end position="63"/>
    </location>
</feature>
<evidence type="ECO:0000256" key="6">
    <source>
        <dbReference type="ARBA" id="ARBA00022989"/>
    </source>
</evidence>
<evidence type="ECO:0000256" key="4">
    <source>
        <dbReference type="ARBA" id="ARBA00022475"/>
    </source>
</evidence>
<gene>
    <name evidence="10" type="ORF">AL553_011285</name>
    <name evidence="9" type="ORF">GHY86_20500</name>
</gene>
<feature type="transmembrane region" description="Helical" evidence="8">
    <location>
        <begin position="183"/>
        <end position="202"/>
    </location>
</feature>
<dbReference type="EMBL" id="LOSN02000001">
    <property type="protein sequence ID" value="PNP26996.1"/>
    <property type="molecule type" value="Genomic_DNA"/>
</dbReference>
<dbReference type="Proteomes" id="UP000054316">
    <property type="component" value="Unassembled WGS sequence"/>
</dbReference>
<comment type="similarity">
    <text evidence="2 8">Belongs to the 4-toluene sulfonate uptake permease (TSUP) (TC 2.A.102) family.</text>
</comment>
<feature type="transmembrane region" description="Helical" evidence="8">
    <location>
        <begin position="105"/>
        <end position="124"/>
    </location>
</feature>
<feature type="transmembrane region" description="Helical" evidence="8">
    <location>
        <begin position="208"/>
        <end position="225"/>
    </location>
</feature>
<keyword evidence="6 8" id="KW-1133">Transmembrane helix</keyword>
<sequence length="258" mass="27154">MFMLLELSLLFIAGVIGGIINSIAGGGSFITFPALLAVGVPPIMANATNTYASCAGYISGAVGFREEIMKNKHELLFTVSFSLVGGAVGAYLLLNTPESLFMEAIPWLLLFSTVLFLTGSRLTMLIKTVAKEHKHAGILGAIALGLLLVGVSAYGGFFNAGLGVIVLSYLVVAGHQDINLMNGLKLLVSTCVSLIAIVIFVANGSIDWHTGSVVLVGTLVGGYLAARVSRQLNPNHVKGFVALSSILITIYFFIDVYV</sequence>
<evidence type="ECO:0000256" key="3">
    <source>
        <dbReference type="ARBA" id="ARBA00022448"/>
    </source>
</evidence>
<keyword evidence="7 8" id="KW-0472">Membrane</keyword>
<dbReference type="Pfam" id="PF01925">
    <property type="entry name" value="TauE"/>
    <property type="match status" value="1"/>
</dbReference>
<reference evidence="9" key="2">
    <citation type="submission" date="2019-11" db="EMBL/GenBank/DDBJ databases">
        <authorList>
            <consortium name="PulseNet: The National Subtyping Network for Foodborne Disease Surveillance"/>
            <person name="Tarr C.L."/>
            <person name="Trees E."/>
            <person name="Katz L.S."/>
            <person name="Carleton-Romer H.A."/>
            <person name="Stroika S."/>
            <person name="Kucerova Z."/>
            <person name="Roache K.F."/>
            <person name="Sabol A.L."/>
            <person name="Besser J."/>
            <person name="Gerner-Smidt P."/>
        </authorList>
    </citation>
    <scope>NUCLEOTIDE SEQUENCE</scope>
    <source>
        <strain evidence="9">PNUSAV001129</strain>
    </source>
</reference>
<reference evidence="10 11" key="1">
    <citation type="submission" date="2017-12" db="EMBL/GenBank/DDBJ databases">
        <title>FDA dAtabase for Regulatory Grade micrObial Sequences (FDA-ARGOS): Supporting development and validation of Infectious Disease Dx tests.</title>
        <authorList>
            <person name="Hoffmann M."/>
            <person name="Allard M."/>
            <person name="Evans P."/>
            <person name="Brown E."/>
            <person name="Tallon L.J."/>
            <person name="Sadzewicz L."/>
            <person name="Sengamalay N."/>
            <person name="Ott S."/>
            <person name="Godinez A."/>
            <person name="Nagaraj S."/>
            <person name="Vavikolanu K."/>
            <person name="Aluvathingal J."/>
            <person name="Nadendla S."/>
            <person name="Hobson J."/>
            <person name="Sichtig H."/>
        </authorList>
    </citation>
    <scope>NUCLEOTIDE SEQUENCE [LARGE SCALE GENOMIC DNA]</scope>
    <source>
        <strain evidence="11">ATCC 17749</strain>
        <strain evidence="10">FDAARGOS_97</strain>
    </source>
</reference>
<proteinExistence type="inferred from homology"/>
<protein>
    <recommendedName>
        <fullName evidence="8">Probable membrane transporter protein</fullName>
    </recommendedName>
</protein>
<evidence type="ECO:0000256" key="8">
    <source>
        <dbReference type="RuleBase" id="RU363041"/>
    </source>
</evidence>
<comment type="caution">
    <text evidence="9">The sequence shown here is derived from an EMBL/GenBank/DDBJ whole genome shotgun (WGS) entry which is preliminary data.</text>
</comment>
<dbReference type="PANTHER" id="PTHR30269">
    <property type="entry name" value="TRANSMEMBRANE PROTEIN YFCA"/>
    <property type="match status" value="1"/>
</dbReference>
<evidence type="ECO:0000256" key="1">
    <source>
        <dbReference type="ARBA" id="ARBA00004651"/>
    </source>
</evidence>
<comment type="subcellular location">
    <subcellularLocation>
        <location evidence="1 8">Cell membrane</location>
        <topology evidence="1 8">Multi-pass membrane protein</topology>
    </subcellularLocation>
</comment>
<dbReference type="Proteomes" id="UP000714625">
    <property type="component" value="Unassembled WGS sequence"/>
</dbReference>
<feature type="transmembrane region" description="Helical" evidence="8">
    <location>
        <begin position="136"/>
        <end position="154"/>
    </location>
</feature>
<feature type="transmembrane region" description="Helical" evidence="8">
    <location>
        <begin position="237"/>
        <end position="254"/>
    </location>
</feature>
<name>A0AA36XQ64_VIBAL</name>
<feature type="transmembrane region" description="Helical" evidence="8">
    <location>
        <begin position="160"/>
        <end position="176"/>
    </location>
</feature>
<keyword evidence="11" id="KW-1185">Reference proteome</keyword>